<evidence type="ECO:0000313" key="8">
    <source>
        <dbReference type="EMBL" id="GAL69665.1"/>
    </source>
</evidence>
<keyword evidence="1 6" id="KW-0963">Cytoplasm</keyword>
<dbReference type="Proteomes" id="UP000029646">
    <property type="component" value="Unassembled WGS sequence"/>
</dbReference>
<evidence type="ECO:0000313" key="10">
    <source>
        <dbReference type="Proteomes" id="UP000029641"/>
    </source>
</evidence>
<keyword evidence="5 6" id="KW-0949">S-adenosyl-L-methionine</keyword>
<dbReference type="EMBL" id="BBNS01000002">
    <property type="protein sequence ID" value="GAL69665.1"/>
    <property type="molecule type" value="Genomic_DNA"/>
</dbReference>
<dbReference type="EC" id="2.1.1.181" evidence="6"/>
<evidence type="ECO:0000256" key="3">
    <source>
        <dbReference type="ARBA" id="ARBA00022603"/>
    </source>
</evidence>
<dbReference type="PIRSF" id="PIRSF029038">
    <property type="entry name" value="Mtase_YbiN_prd"/>
    <property type="match status" value="1"/>
</dbReference>
<dbReference type="Proteomes" id="UP000029641">
    <property type="component" value="Unassembled WGS sequence"/>
</dbReference>
<dbReference type="NCBIfam" id="NF008725">
    <property type="entry name" value="PRK11727.1"/>
    <property type="match status" value="1"/>
</dbReference>
<comment type="subcellular location">
    <subcellularLocation>
        <location evidence="6">Cytoplasm</location>
    </subcellularLocation>
</comment>
<comment type="caution">
    <text evidence="7">The sequence shown here is derived from an EMBL/GenBank/DDBJ whole genome shotgun (WGS) entry which is preliminary data.</text>
</comment>
<evidence type="ECO:0000256" key="4">
    <source>
        <dbReference type="ARBA" id="ARBA00022679"/>
    </source>
</evidence>
<dbReference type="RefSeq" id="WP_042242200.1">
    <property type="nucleotide sequence ID" value="NZ_BBNR01000004.1"/>
</dbReference>
<evidence type="ECO:0000313" key="9">
    <source>
        <dbReference type="EMBL" id="GAL87888.1"/>
    </source>
</evidence>
<dbReference type="CDD" id="cd02440">
    <property type="entry name" value="AdoMet_MTases"/>
    <property type="match status" value="1"/>
</dbReference>
<proteinExistence type="inferred from homology"/>
<evidence type="ECO:0000256" key="2">
    <source>
        <dbReference type="ARBA" id="ARBA00022552"/>
    </source>
</evidence>
<dbReference type="PANTHER" id="PTHR13393">
    <property type="entry name" value="SAM-DEPENDENT METHYLTRANSFERASE"/>
    <property type="match status" value="1"/>
</dbReference>
<dbReference type="EMBL" id="BBNY01000001">
    <property type="protein sequence ID" value="GAL87888.1"/>
    <property type="molecule type" value="Genomic_DNA"/>
</dbReference>
<dbReference type="EMBL" id="BBNR01000004">
    <property type="protein sequence ID" value="GAL66412.1"/>
    <property type="molecule type" value="Genomic_DNA"/>
</dbReference>
<accession>A0A090WFX7</accession>
<keyword evidence="4 6" id="KW-0808">Transferase</keyword>
<sequence length="320" mass="36541">MQYKNKKHAVEKTQLHIRSKHRDRYNFKSLITTCPELSLFVKPNKYGDASINFFDPEAVKTLNKALLQHHYNIEYWDIPKHYLCPPIPGRADYIHNIADLLASKNNNKIPTGKHIKCLDIGVGANCVYPIIGATTYNWSFVGSDIDATAIASATKIVQRNKNLKTNVELRLQPTPRNFFKGIIRNDERFDITVCNPPFHASLHEAEASTVRKLKNLTKKKPLKPVLNFAGKPNELWCEGGEATFVKNMIYESRRFGTSCFWFTTLISKESNLKGVSKLLEKVNATEVKILTMGQGNKISRIIAWTFLNKAQQDEWGFTRN</sequence>
<evidence type="ECO:0000313" key="7">
    <source>
        <dbReference type="EMBL" id="GAL66412.1"/>
    </source>
</evidence>
<dbReference type="GO" id="GO:0005737">
    <property type="term" value="C:cytoplasm"/>
    <property type="evidence" value="ECO:0007669"/>
    <property type="project" value="UniProtKB-SubCell"/>
</dbReference>
<protein>
    <recommendedName>
        <fullName evidence="6">Ribosomal RNA large subunit methyltransferase F</fullName>
        <ecNumber evidence="6">2.1.1.181</ecNumber>
    </recommendedName>
    <alternativeName>
        <fullName evidence="6">23S rRNA mA1618 methyltransferase</fullName>
    </alternativeName>
    <alternativeName>
        <fullName evidence="6">rRNA adenine N-6-methyltransferase</fullName>
    </alternativeName>
</protein>
<evidence type="ECO:0000256" key="6">
    <source>
        <dbReference type="HAMAP-Rule" id="MF_01848"/>
    </source>
</evidence>
<comment type="function">
    <text evidence="6">Specifically methylates the adenine in position 1618 of 23S rRNA.</text>
</comment>
<dbReference type="Gene3D" id="3.40.50.150">
    <property type="entry name" value="Vaccinia Virus protein VP39"/>
    <property type="match status" value="1"/>
</dbReference>
<dbReference type="GO" id="GO:0052907">
    <property type="term" value="F:23S rRNA (adenine(1618)-N(6))-methyltransferase activity"/>
    <property type="evidence" value="ECO:0007669"/>
    <property type="project" value="UniProtKB-EC"/>
</dbReference>
<dbReference type="Proteomes" id="UP000030184">
    <property type="component" value="Unassembled WGS sequence"/>
</dbReference>
<dbReference type="STRING" id="504487.JCM19538_2251"/>
<reference evidence="11" key="1">
    <citation type="journal article" date="2014" name="Genome Announc.">
        <title>Draft Genome Sequence of Marine Flavobacterium Jejuia pallidilutea Strain 11shimoA1 and Pigmentation Mutants.</title>
        <authorList>
            <person name="Takatani N."/>
            <person name="Nakanishi M."/>
            <person name="Meirelles P."/>
            <person name="Mino S."/>
            <person name="Suda W."/>
            <person name="Oshima K."/>
            <person name="Hattori M."/>
            <person name="Ohkuma M."/>
            <person name="Hosokawa M."/>
            <person name="Miyashita K."/>
            <person name="Thompson F.L."/>
            <person name="Niwa A."/>
            <person name="Sawabe T."/>
            <person name="Sawabe T."/>
        </authorList>
    </citation>
    <scope>NUCLEOTIDE SEQUENCE [LARGE SCALE GENOMIC DNA]</scope>
    <source>
        <strain evidence="11">JCM 19538</strain>
    </source>
</reference>
<dbReference type="GO" id="GO:0070475">
    <property type="term" value="P:rRNA base methylation"/>
    <property type="evidence" value="ECO:0007669"/>
    <property type="project" value="TreeGrafter"/>
</dbReference>
<keyword evidence="3 6" id="KW-0489">Methyltransferase</keyword>
<dbReference type="InterPro" id="IPR010286">
    <property type="entry name" value="METTL16/RlmF"/>
</dbReference>
<evidence type="ECO:0000256" key="5">
    <source>
        <dbReference type="ARBA" id="ARBA00022691"/>
    </source>
</evidence>
<dbReference type="eggNOG" id="COG3129">
    <property type="taxonomic scope" value="Bacteria"/>
</dbReference>
<dbReference type="PANTHER" id="PTHR13393:SF0">
    <property type="entry name" value="RNA N6-ADENOSINE-METHYLTRANSFERASE METTL16"/>
    <property type="match status" value="1"/>
</dbReference>
<dbReference type="Pfam" id="PF05971">
    <property type="entry name" value="Methyltransf_10"/>
    <property type="match status" value="1"/>
</dbReference>
<evidence type="ECO:0000256" key="1">
    <source>
        <dbReference type="ARBA" id="ARBA00022490"/>
    </source>
</evidence>
<organism evidence="7 10">
    <name type="scientific">Jejuia pallidilutea</name>
    <dbReference type="NCBI Taxonomy" id="504487"/>
    <lineage>
        <taxon>Bacteria</taxon>
        <taxon>Pseudomonadati</taxon>
        <taxon>Bacteroidota</taxon>
        <taxon>Flavobacteriia</taxon>
        <taxon>Flavobacteriales</taxon>
        <taxon>Flavobacteriaceae</taxon>
        <taxon>Jejuia</taxon>
    </lineage>
</organism>
<dbReference type="AlphaFoldDB" id="A0A090WFX7"/>
<gene>
    <name evidence="6" type="primary">rlmF</name>
    <name evidence="7" type="ORF">JCM19301_2507</name>
    <name evidence="8" type="ORF">JCM19302_3854</name>
    <name evidence="9" type="ORF">JCM19538_2251</name>
</gene>
<dbReference type="HAMAP" id="MF_01848">
    <property type="entry name" value="23SrRNA_methyltr_F"/>
    <property type="match status" value="1"/>
</dbReference>
<dbReference type="OrthoDB" id="1115728at2"/>
<evidence type="ECO:0000313" key="11">
    <source>
        <dbReference type="Proteomes" id="UP000030184"/>
    </source>
</evidence>
<keyword evidence="11" id="KW-1185">Reference proteome</keyword>
<dbReference type="InterPro" id="IPR029063">
    <property type="entry name" value="SAM-dependent_MTases_sf"/>
</dbReference>
<dbReference type="SUPFAM" id="SSF53335">
    <property type="entry name" value="S-adenosyl-L-methionine-dependent methyltransferases"/>
    <property type="match status" value="1"/>
</dbReference>
<comment type="similarity">
    <text evidence="6">Belongs to the methyltransferase superfamily. METTL16/RlmF family.</text>
</comment>
<comment type="catalytic activity">
    <reaction evidence="6">
        <text>adenosine(1618) in 23S rRNA + S-adenosyl-L-methionine = N(6)-methyladenosine(1618) in 23S rRNA + S-adenosyl-L-homocysteine + H(+)</text>
        <dbReference type="Rhea" id="RHEA:16497"/>
        <dbReference type="Rhea" id="RHEA-COMP:10229"/>
        <dbReference type="Rhea" id="RHEA-COMP:10231"/>
        <dbReference type="ChEBI" id="CHEBI:15378"/>
        <dbReference type="ChEBI" id="CHEBI:57856"/>
        <dbReference type="ChEBI" id="CHEBI:59789"/>
        <dbReference type="ChEBI" id="CHEBI:74411"/>
        <dbReference type="ChEBI" id="CHEBI:74449"/>
        <dbReference type="EC" id="2.1.1.181"/>
    </reaction>
</comment>
<name>A0A090WFX7_9FLAO</name>
<dbReference type="InterPro" id="IPR016909">
    <property type="entry name" value="rRNA_lsu_MeTfrase_F"/>
</dbReference>
<keyword evidence="2 6" id="KW-0698">rRNA processing</keyword>